<comment type="caution">
    <text evidence="2">The sequence shown here is derived from an EMBL/GenBank/DDBJ whole genome shotgun (WGS) entry which is preliminary data.</text>
</comment>
<name>A0ABW1QGT3_9CORY</name>
<dbReference type="InterPro" id="IPR044857">
    <property type="entry name" value="T7SS_EccB_R1"/>
</dbReference>
<dbReference type="InterPro" id="IPR007795">
    <property type="entry name" value="T7SS_EccB"/>
</dbReference>
<organism evidence="2 3">
    <name type="scientific">Corynebacterium nasicanis</name>
    <dbReference type="NCBI Taxonomy" id="1448267"/>
    <lineage>
        <taxon>Bacteria</taxon>
        <taxon>Bacillati</taxon>
        <taxon>Actinomycetota</taxon>
        <taxon>Actinomycetes</taxon>
        <taxon>Mycobacteriales</taxon>
        <taxon>Corynebacteriaceae</taxon>
        <taxon>Corynebacterium</taxon>
    </lineage>
</organism>
<dbReference type="Proteomes" id="UP001596244">
    <property type="component" value="Unassembled WGS sequence"/>
</dbReference>
<keyword evidence="1" id="KW-1133">Transmembrane helix</keyword>
<proteinExistence type="predicted"/>
<dbReference type="EMBL" id="JBHSQE010000009">
    <property type="protein sequence ID" value="MFC6147410.1"/>
    <property type="molecule type" value="Genomic_DNA"/>
</dbReference>
<dbReference type="PANTHER" id="PTHR40765:SF2">
    <property type="entry name" value="ESX-2 SECRETION SYSTEM ATPASE ECCB2"/>
    <property type="match status" value="1"/>
</dbReference>
<keyword evidence="1" id="KW-0472">Membrane</keyword>
<sequence>MTQTLLPTTRAQVTGHRFLRRRVEHGLVFGDIRMIHDPLAARSRALLFGVVAVVLIGLGAGLLAWLRPAAHPGQSPILQTADGALFVRIDDRVHPVSNLASARLIAGEAADPARIGDGVLGEIDRGVPLGVHPAPLVLADESADESAAESTWSACADAETVTVAVGEHTSPLGGHRGVLAEGAGAQWLLTTEGRHQLPHAESPEGRMVRRALGITAETPRWHPPVEVLGAVAELAPVTLPELPTEILDTGAGLWAVLPEGVARLSSVQAEVLAEAGVARRVVLREALAAHPDAPFDLRLPAVAPLFLDPAEVTVCASGGRVGILVSDTPPVTLSGKGVAAEFRSDTRSARAVDTGHGHHLIDATGLRHAVPERADLAALGVGEPQSAPWSVIRLLPEGPPLSRQAASRASY</sequence>
<accession>A0ABW1QGT3</accession>
<evidence type="ECO:0000256" key="1">
    <source>
        <dbReference type="SAM" id="Phobius"/>
    </source>
</evidence>
<dbReference type="NCBIfam" id="TIGR03919">
    <property type="entry name" value="T7SS_EccB"/>
    <property type="match status" value="1"/>
</dbReference>
<keyword evidence="1" id="KW-0812">Transmembrane</keyword>
<evidence type="ECO:0000313" key="2">
    <source>
        <dbReference type="EMBL" id="MFC6147410.1"/>
    </source>
</evidence>
<dbReference type="RefSeq" id="WP_377002019.1">
    <property type="nucleotide sequence ID" value="NZ_JBHSQE010000009.1"/>
</dbReference>
<protein>
    <submittedName>
        <fullName evidence="2">Type VII secretion protein EccB</fullName>
    </submittedName>
</protein>
<dbReference type="Pfam" id="PF05108">
    <property type="entry name" value="T7SS_ESX1_EccB"/>
    <property type="match status" value="2"/>
</dbReference>
<keyword evidence="3" id="KW-1185">Reference proteome</keyword>
<feature type="transmembrane region" description="Helical" evidence="1">
    <location>
        <begin position="45"/>
        <end position="66"/>
    </location>
</feature>
<dbReference type="PANTHER" id="PTHR40765">
    <property type="entry name" value="ESX-2 SECRETION SYSTEM ATPASE ECCB2"/>
    <property type="match status" value="1"/>
</dbReference>
<reference evidence="3" key="1">
    <citation type="journal article" date="2019" name="Int. J. Syst. Evol. Microbiol.">
        <title>The Global Catalogue of Microorganisms (GCM) 10K type strain sequencing project: providing services to taxonomists for standard genome sequencing and annotation.</title>
        <authorList>
            <consortium name="The Broad Institute Genomics Platform"/>
            <consortium name="The Broad Institute Genome Sequencing Center for Infectious Disease"/>
            <person name="Wu L."/>
            <person name="Ma J."/>
        </authorList>
    </citation>
    <scope>NUCLEOTIDE SEQUENCE [LARGE SCALE GENOMIC DNA]</scope>
    <source>
        <strain evidence="3">CCUG 51943</strain>
    </source>
</reference>
<evidence type="ECO:0000313" key="3">
    <source>
        <dbReference type="Proteomes" id="UP001596244"/>
    </source>
</evidence>
<gene>
    <name evidence="2" type="primary">eccB</name>
    <name evidence="2" type="ORF">ACFPUZ_11420</name>
</gene>
<dbReference type="Gene3D" id="3.30.2390.20">
    <property type="entry name" value="Type VII secretion system EccB, repeat 1 domain"/>
    <property type="match status" value="1"/>
</dbReference>